<reference evidence="2" key="1">
    <citation type="submission" date="2021-01" db="EMBL/GenBank/DDBJ databases">
        <title>Whole genome shotgun sequence of Sinosporangium siamense NBRC 109515.</title>
        <authorList>
            <person name="Komaki H."/>
            <person name="Tamura T."/>
        </authorList>
    </citation>
    <scope>NUCLEOTIDE SEQUENCE</scope>
    <source>
        <strain evidence="2">NBRC 109515</strain>
    </source>
</reference>
<keyword evidence="3" id="KW-1185">Reference proteome</keyword>
<sequence length="181" mass="19975">MGLSKQMTFTVMCALILAAVIPGAAGYLSGRLEVVERAERDLRTLETRLAADRKAWRGRLSERDKELRNTAAGPIPVTRCPARPERKRSPVQVTRELTESLLISQAPPHHFPGKQDEKLSRLPELDPDLGNWPFPGSGRPEGTARRAESAEDHVTRPHRPGGALPYLSPESDMEDLAPDGE</sequence>
<proteinExistence type="predicted"/>
<evidence type="ECO:0000313" key="2">
    <source>
        <dbReference type="EMBL" id="GII93634.1"/>
    </source>
</evidence>
<feature type="compositionally biased region" description="Basic and acidic residues" evidence="1">
    <location>
        <begin position="142"/>
        <end position="155"/>
    </location>
</feature>
<evidence type="ECO:0000313" key="3">
    <source>
        <dbReference type="Proteomes" id="UP000606172"/>
    </source>
</evidence>
<gene>
    <name evidence="2" type="ORF">Ssi02_38650</name>
</gene>
<comment type="caution">
    <text evidence="2">The sequence shown here is derived from an EMBL/GenBank/DDBJ whole genome shotgun (WGS) entry which is preliminary data.</text>
</comment>
<feature type="compositionally biased region" description="Basic and acidic residues" evidence="1">
    <location>
        <begin position="113"/>
        <end position="124"/>
    </location>
</feature>
<accession>A0A919VCZ9</accession>
<name>A0A919VCZ9_9ACTN</name>
<dbReference type="Proteomes" id="UP000606172">
    <property type="component" value="Unassembled WGS sequence"/>
</dbReference>
<feature type="region of interest" description="Disordered" evidence="1">
    <location>
        <begin position="101"/>
        <end position="181"/>
    </location>
</feature>
<evidence type="ECO:0000256" key="1">
    <source>
        <dbReference type="SAM" id="MobiDB-lite"/>
    </source>
</evidence>
<protein>
    <submittedName>
        <fullName evidence="2">Uncharacterized protein</fullName>
    </submittedName>
</protein>
<dbReference type="EMBL" id="BOOW01000023">
    <property type="protein sequence ID" value="GII93634.1"/>
    <property type="molecule type" value="Genomic_DNA"/>
</dbReference>
<feature type="compositionally biased region" description="Acidic residues" evidence="1">
    <location>
        <begin position="171"/>
        <end position="181"/>
    </location>
</feature>
<organism evidence="2 3">
    <name type="scientific">Sinosporangium siamense</name>
    <dbReference type="NCBI Taxonomy" id="1367973"/>
    <lineage>
        <taxon>Bacteria</taxon>
        <taxon>Bacillati</taxon>
        <taxon>Actinomycetota</taxon>
        <taxon>Actinomycetes</taxon>
        <taxon>Streptosporangiales</taxon>
        <taxon>Streptosporangiaceae</taxon>
        <taxon>Sinosporangium</taxon>
    </lineage>
</organism>
<dbReference type="RefSeq" id="WP_204027166.1">
    <property type="nucleotide sequence ID" value="NZ_BOOW01000023.1"/>
</dbReference>
<dbReference type="AlphaFoldDB" id="A0A919VCZ9"/>